<dbReference type="InterPro" id="IPR037802">
    <property type="entry name" value="SGF29"/>
</dbReference>
<sequence>MSSPDIGSILESSKELDRVRKEEEDVLSEINKLHKKLQTIPCRFREAPEVVEKPGDNSLARLRLLYTQAKDLSENEASISNLLISQIDALLPTGPQGQTRRRIADNSCVTEGNEQKRKRVKTESDISRLTPSMRHQLETCASLKGEQVAARVTPRNADKDEWFVVKVIHFDKESKEFEVLDEEPGDDEESSGQRQYKLPMGNIIPFPKINDPSSAPDFPPGKHVLAVYPGTTALYKATVVQGHRRVIILSSSFVDYVLEFDDDEEDGSLPQRTVPFHKVVPLPDGHRQ</sequence>
<dbReference type="PROSITE" id="PS51518">
    <property type="entry name" value="SGF29_C"/>
    <property type="match status" value="1"/>
</dbReference>
<dbReference type="FunFam" id="2.30.30.140:FF:000052">
    <property type="entry name" value="SAGA-associated factor 29 isoform X6"/>
    <property type="match status" value="1"/>
</dbReference>
<keyword evidence="2" id="KW-0156">Chromatin regulator</keyword>
<evidence type="ECO:0000313" key="7">
    <source>
        <dbReference type="EMBL" id="KYP56607.1"/>
    </source>
</evidence>
<dbReference type="EMBL" id="CM003613">
    <property type="protein sequence ID" value="KYP56607.1"/>
    <property type="molecule type" value="Genomic_DNA"/>
</dbReference>
<keyword evidence="4" id="KW-0804">Transcription</keyword>
<name>A0A151SP62_CAJCA</name>
<evidence type="ECO:0000256" key="2">
    <source>
        <dbReference type="ARBA" id="ARBA00022853"/>
    </source>
</evidence>
<evidence type="ECO:0000256" key="1">
    <source>
        <dbReference type="ARBA" id="ARBA00004123"/>
    </source>
</evidence>
<protein>
    <submittedName>
        <fullName evidence="7">SAGA-associated factor 29 isogeny</fullName>
    </submittedName>
</protein>
<evidence type="ECO:0000256" key="4">
    <source>
        <dbReference type="ARBA" id="ARBA00023163"/>
    </source>
</evidence>
<dbReference type="PANTHER" id="PTHR21539:SF0">
    <property type="entry name" value="SAGA-ASSOCIATED FACTOR 29"/>
    <property type="match status" value="1"/>
</dbReference>
<evidence type="ECO:0000313" key="8">
    <source>
        <dbReference type="Proteomes" id="UP000075243"/>
    </source>
</evidence>
<reference evidence="7 8" key="1">
    <citation type="journal article" date="2012" name="Nat. Biotechnol.">
        <title>Draft genome sequence of pigeonpea (Cajanus cajan), an orphan legume crop of resource-poor farmers.</title>
        <authorList>
            <person name="Varshney R.K."/>
            <person name="Chen W."/>
            <person name="Li Y."/>
            <person name="Bharti A.K."/>
            <person name="Saxena R.K."/>
            <person name="Schlueter J.A."/>
            <person name="Donoghue M.T."/>
            <person name="Azam S."/>
            <person name="Fan G."/>
            <person name="Whaley A.M."/>
            <person name="Farmer A.D."/>
            <person name="Sheridan J."/>
            <person name="Iwata A."/>
            <person name="Tuteja R."/>
            <person name="Penmetsa R.V."/>
            <person name="Wu W."/>
            <person name="Upadhyaya H.D."/>
            <person name="Yang S.P."/>
            <person name="Shah T."/>
            <person name="Saxena K.B."/>
            <person name="Michael T."/>
            <person name="McCombie W.R."/>
            <person name="Yang B."/>
            <person name="Zhang G."/>
            <person name="Yang H."/>
            <person name="Wang J."/>
            <person name="Spillane C."/>
            <person name="Cook D.R."/>
            <person name="May G.D."/>
            <person name="Xu X."/>
            <person name="Jackson S.A."/>
        </authorList>
    </citation>
    <scope>NUCLEOTIDE SEQUENCE [LARGE SCALE GENOMIC DNA]</scope>
    <source>
        <strain evidence="8">cv. Asha</strain>
    </source>
</reference>
<dbReference type="GO" id="GO:0005634">
    <property type="term" value="C:nucleus"/>
    <property type="evidence" value="ECO:0007669"/>
    <property type="project" value="UniProtKB-SubCell"/>
</dbReference>
<accession>A0A151SP62</accession>
<evidence type="ECO:0000256" key="5">
    <source>
        <dbReference type="ARBA" id="ARBA00023242"/>
    </source>
</evidence>
<evidence type="ECO:0000256" key="3">
    <source>
        <dbReference type="ARBA" id="ARBA00023015"/>
    </source>
</evidence>
<dbReference type="Gramene" id="C.cajan_02784.t">
    <property type="protein sequence ID" value="C.cajan_02784.t"/>
    <property type="gene ID" value="C.cajan_02784"/>
</dbReference>
<dbReference type="GO" id="GO:0006325">
    <property type="term" value="P:chromatin organization"/>
    <property type="evidence" value="ECO:0007669"/>
    <property type="project" value="UniProtKB-KW"/>
</dbReference>
<dbReference type="Pfam" id="PF07039">
    <property type="entry name" value="SGF29_Tudor"/>
    <property type="match status" value="1"/>
</dbReference>
<dbReference type="InterPro" id="IPR047288">
    <property type="entry name" value="Tudor_SGF29_rpt1"/>
</dbReference>
<dbReference type="OMA" id="EPTYIAK"/>
<feature type="domain" description="SGF29 C-terminal" evidence="6">
    <location>
        <begin position="138"/>
        <end position="288"/>
    </location>
</feature>
<dbReference type="CDD" id="cd20393">
    <property type="entry name" value="Tudor_SGF29_rpt1"/>
    <property type="match status" value="1"/>
</dbReference>
<dbReference type="GO" id="GO:0009651">
    <property type="term" value="P:response to salt stress"/>
    <property type="evidence" value="ECO:0007669"/>
    <property type="project" value="UniProtKB-ARBA"/>
</dbReference>
<dbReference type="Gene3D" id="2.30.30.140">
    <property type="match status" value="2"/>
</dbReference>
<organism evidence="7 8">
    <name type="scientific">Cajanus cajan</name>
    <name type="common">Pigeon pea</name>
    <name type="synonym">Cajanus indicus</name>
    <dbReference type="NCBI Taxonomy" id="3821"/>
    <lineage>
        <taxon>Eukaryota</taxon>
        <taxon>Viridiplantae</taxon>
        <taxon>Streptophyta</taxon>
        <taxon>Embryophyta</taxon>
        <taxon>Tracheophyta</taxon>
        <taxon>Spermatophyta</taxon>
        <taxon>Magnoliopsida</taxon>
        <taxon>eudicotyledons</taxon>
        <taxon>Gunneridae</taxon>
        <taxon>Pentapetalae</taxon>
        <taxon>rosids</taxon>
        <taxon>fabids</taxon>
        <taxon>Fabales</taxon>
        <taxon>Fabaceae</taxon>
        <taxon>Papilionoideae</taxon>
        <taxon>50 kb inversion clade</taxon>
        <taxon>NPAAA clade</taxon>
        <taxon>indigoferoid/millettioid clade</taxon>
        <taxon>Phaseoleae</taxon>
        <taxon>Cajanus</taxon>
    </lineage>
</organism>
<dbReference type="InterPro" id="IPR010750">
    <property type="entry name" value="SGF29_tudor-like_dom"/>
</dbReference>
<comment type="subcellular location">
    <subcellularLocation>
        <location evidence="1">Nucleus</location>
    </subcellularLocation>
</comment>
<dbReference type="STRING" id="3821.A0A151SP62"/>
<evidence type="ECO:0000259" key="6">
    <source>
        <dbReference type="PROSITE" id="PS51518"/>
    </source>
</evidence>
<dbReference type="PANTHER" id="PTHR21539">
    <property type="entry name" value="SAGA-ASSOCIATED FACTOR 29"/>
    <property type="match status" value="1"/>
</dbReference>
<keyword evidence="5" id="KW-0539">Nucleus</keyword>
<dbReference type="AlphaFoldDB" id="A0A151SP62"/>
<dbReference type="Proteomes" id="UP000075243">
    <property type="component" value="Chromosome 11"/>
</dbReference>
<dbReference type="GO" id="GO:0000124">
    <property type="term" value="C:SAGA complex"/>
    <property type="evidence" value="ECO:0007669"/>
    <property type="project" value="InterPro"/>
</dbReference>
<dbReference type="InterPro" id="IPR047287">
    <property type="entry name" value="Tudor_SGF29_rpt2"/>
</dbReference>
<proteinExistence type="predicted"/>
<keyword evidence="8" id="KW-1185">Reference proteome</keyword>
<dbReference type="CDD" id="cd20394">
    <property type="entry name" value="Tudor_SGF29_rpt2"/>
    <property type="match status" value="1"/>
</dbReference>
<keyword evidence="3" id="KW-0805">Transcription regulation</keyword>
<gene>
    <name evidence="7" type="ORF">KK1_002851</name>
</gene>
<dbReference type="FunFam" id="2.30.30.140:FF:000061">
    <property type="entry name" value="SAGA-associated factor 29 isoform X6"/>
    <property type="match status" value="1"/>
</dbReference>